<dbReference type="RefSeq" id="WP_227607595.1">
    <property type="nucleotide sequence ID" value="NZ_OOGT01000115.1"/>
</dbReference>
<keyword evidence="1" id="KW-1133">Transmembrane helix</keyword>
<dbReference type="InterPro" id="IPR036259">
    <property type="entry name" value="MFS_trans_sf"/>
</dbReference>
<sequence>MWAVISLGIATGGLFPIALILPIEFASSTQLATRLSGITQSFGYLLAGIMPWVGGIIIDKFCSMVGLTSLTMLMALGLGITSYHMKYMFSQYSNV</sequence>
<keyword evidence="1" id="KW-0472">Membrane</keyword>
<gene>
    <name evidence="2" type="ORF">KPC_2385</name>
</gene>
<keyword evidence="3" id="KW-1185">Reference proteome</keyword>
<protein>
    <submittedName>
        <fullName evidence="2">Putative cyanate transporter</fullName>
    </submittedName>
</protein>
<dbReference type="SUPFAM" id="SSF103473">
    <property type="entry name" value="MFS general substrate transporter"/>
    <property type="match status" value="1"/>
</dbReference>
<dbReference type="InParanoid" id="A0A2U3N0K8"/>
<organism evidence="2 3">
    <name type="scientific">Acinetobacter stercoris</name>
    <dbReference type="NCBI Taxonomy" id="2126983"/>
    <lineage>
        <taxon>Bacteria</taxon>
        <taxon>Pseudomonadati</taxon>
        <taxon>Pseudomonadota</taxon>
        <taxon>Gammaproteobacteria</taxon>
        <taxon>Moraxellales</taxon>
        <taxon>Moraxellaceae</taxon>
        <taxon>Acinetobacter</taxon>
    </lineage>
</organism>
<name>A0A2U3N0K8_9GAMM</name>
<keyword evidence="1" id="KW-0812">Transmembrane</keyword>
<dbReference type="AlphaFoldDB" id="A0A2U3N0K8"/>
<reference evidence="3" key="1">
    <citation type="submission" date="2018-03" db="EMBL/GenBank/DDBJ databases">
        <authorList>
            <person name="Blom J."/>
        </authorList>
    </citation>
    <scope>NUCLEOTIDE SEQUENCE [LARGE SCALE GENOMIC DNA]</scope>
    <source>
        <strain evidence="3">KPC-SM-21</strain>
    </source>
</reference>
<accession>A0A2U3N0K8</accession>
<proteinExistence type="predicted"/>
<dbReference type="Proteomes" id="UP000245974">
    <property type="component" value="Unassembled WGS sequence"/>
</dbReference>
<evidence type="ECO:0000313" key="2">
    <source>
        <dbReference type="EMBL" id="SPL71207.1"/>
    </source>
</evidence>
<dbReference type="EMBL" id="OOGT01000115">
    <property type="protein sequence ID" value="SPL71207.1"/>
    <property type="molecule type" value="Genomic_DNA"/>
</dbReference>
<feature type="transmembrane region" description="Helical" evidence="1">
    <location>
        <begin position="42"/>
        <end position="58"/>
    </location>
</feature>
<feature type="transmembrane region" description="Helical" evidence="1">
    <location>
        <begin position="65"/>
        <end position="85"/>
    </location>
</feature>
<evidence type="ECO:0000313" key="3">
    <source>
        <dbReference type="Proteomes" id="UP000245974"/>
    </source>
</evidence>
<evidence type="ECO:0000256" key="1">
    <source>
        <dbReference type="SAM" id="Phobius"/>
    </source>
</evidence>